<protein>
    <submittedName>
        <fullName evidence="2">Uncharacterized protein</fullName>
    </submittedName>
</protein>
<evidence type="ECO:0000313" key="2">
    <source>
        <dbReference type="EMBL" id="MCX3265960.1"/>
    </source>
</evidence>
<keyword evidence="1" id="KW-0812">Transmembrane</keyword>
<proteinExistence type="predicted"/>
<reference evidence="2" key="1">
    <citation type="submission" date="2022-11" db="EMBL/GenBank/DDBJ databases">
        <authorList>
            <person name="Graham C."/>
            <person name="Newman J.D."/>
        </authorList>
    </citation>
    <scope>NUCLEOTIDE SEQUENCE</scope>
    <source>
        <strain evidence="2">DSM 19486</strain>
    </source>
</reference>
<feature type="transmembrane region" description="Helical" evidence="1">
    <location>
        <begin position="51"/>
        <end position="70"/>
    </location>
</feature>
<evidence type="ECO:0000256" key="1">
    <source>
        <dbReference type="SAM" id="Phobius"/>
    </source>
</evidence>
<keyword evidence="1" id="KW-0472">Membrane</keyword>
<dbReference type="RefSeq" id="WP_010601279.1">
    <property type="nucleotide sequence ID" value="NZ_JAPJUH010000004.1"/>
</dbReference>
<feature type="transmembrane region" description="Helical" evidence="1">
    <location>
        <begin position="12"/>
        <end position="31"/>
    </location>
</feature>
<sequence>MMNKSKSFLIEFGWLLLSALITVLVLTLMFGKDAFQKNLGIDLHDTYFVTPSIPVYVTLFIIVGFIIYYIKEFRKKFSRKTQNLITIILGLLFLVSLTRISQVVSSFKGMEAAYKSQSQNESTAQGWKVYPSLPNLKTSAPQSTVSRYTILEYLMILVQVIIASLLLKLGYDWGKSQRDKSVILERV</sequence>
<feature type="transmembrane region" description="Helical" evidence="1">
    <location>
        <begin position="150"/>
        <end position="171"/>
    </location>
</feature>
<feature type="transmembrane region" description="Helical" evidence="1">
    <location>
        <begin position="82"/>
        <end position="100"/>
    </location>
</feature>
<dbReference type="EMBL" id="JAPJUH010000004">
    <property type="protein sequence ID" value="MCX3265960.1"/>
    <property type="molecule type" value="Genomic_DNA"/>
</dbReference>
<accession>A0A9X3IA42</accession>
<organism evidence="2 3">
    <name type="scientific">Pedobacter agri</name>
    <dbReference type="NCBI Taxonomy" id="454586"/>
    <lineage>
        <taxon>Bacteria</taxon>
        <taxon>Pseudomonadati</taxon>
        <taxon>Bacteroidota</taxon>
        <taxon>Sphingobacteriia</taxon>
        <taxon>Sphingobacteriales</taxon>
        <taxon>Sphingobacteriaceae</taxon>
        <taxon>Pedobacter</taxon>
    </lineage>
</organism>
<keyword evidence="1" id="KW-1133">Transmembrane helix</keyword>
<dbReference type="Proteomes" id="UP001142592">
    <property type="component" value="Unassembled WGS sequence"/>
</dbReference>
<gene>
    <name evidence="2" type="ORF">OQZ29_14475</name>
</gene>
<name>A0A9X3IA42_9SPHI</name>
<keyword evidence="3" id="KW-1185">Reference proteome</keyword>
<evidence type="ECO:0000313" key="3">
    <source>
        <dbReference type="Proteomes" id="UP001142592"/>
    </source>
</evidence>
<comment type="caution">
    <text evidence="2">The sequence shown here is derived from an EMBL/GenBank/DDBJ whole genome shotgun (WGS) entry which is preliminary data.</text>
</comment>
<dbReference type="AlphaFoldDB" id="A0A9X3IA42"/>